<keyword evidence="10 12" id="KW-0238">DNA-binding</keyword>
<evidence type="ECO:0000313" key="16">
    <source>
        <dbReference type="Proteomes" id="UP000004931"/>
    </source>
</evidence>
<dbReference type="InterPro" id="IPR019475">
    <property type="entry name" value="DNA_primase_DnaB-bd"/>
</dbReference>
<dbReference type="PANTHER" id="PTHR30313:SF2">
    <property type="entry name" value="DNA PRIMASE"/>
    <property type="match status" value="1"/>
</dbReference>
<evidence type="ECO:0000256" key="6">
    <source>
        <dbReference type="ARBA" id="ARBA00022723"/>
    </source>
</evidence>
<keyword evidence="16" id="KW-1185">Reference proteome</keyword>
<keyword evidence="11 12" id="KW-0804">Transcription</keyword>
<evidence type="ECO:0000256" key="11">
    <source>
        <dbReference type="ARBA" id="ARBA00023163"/>
    </source>
</evidence>
<dbReference type="GO" id="GO:0003677">
    <property type="term" value="F:DNA binding"/>
    <property type="evidence" value="ECO:0007669"/>
    <property type="project" value="UniProtKB-KW"/>
</dbReference>
<dbReference type="PROSITE" id="PS50880">
    <property type="entry name" value="TOPRIM"/>
    <property type="match status" value="1"/>
</dbReference>
<dbReference type="InterPro" id="IPR013173">
    <property type="entry name" value="DNA_primase_DnaG_DnaB-bd_dom"/>
</dbReference>
<dbReference type="InterPro" id="IPR034151">
    <property type="entry name" value="TOPRIM_DnaG_bac"/>
</dbReference>
<keyword evidence="6 12" id="KW-0479">Metal-binding</keyword>
<keyword evidence="9" id="KW-0460">Magnesium</keyword>
<dbReference type="EMBL" id="AAVT01000001">
    <property type="protein sequence ID" value="EAW32300.1"/>
    <property type="molecule type" value="Genomic_DNA"/>
</dbReference>
<comment type="similarity">
    <text evidence="12">Belongs to the DnaG primase family.</text>
</comment>
<dbReference type="InterPro" id="IPR006295">
    <property type="entry name" value="DNA_primase_DnaG"/>
</dbReference>
<gene>
    <name evidence="12" type="primary">dnaG</name>
    <name evidence="15" type="ORF">GP2143_13631</name>
</gene>
<accession>A0Y846</accession>
<keyword evidence="8 12" id="KW-0862">Zinc</keyword>
<dbReference type="NCBIfam" id="TIGR01391">
    <property type="entry name" value="dnaG"/>
    <property type="match status" value="1"/>
</dbReference>
<dbReference type="FunFam" id="3.90.580.10:FF:000001">
    <property type="entry name" value="DNA primase"/>
    <property type="match status" value="1"/>
</dbReference>
<reference evidence="15 16" key="1">
    <citation type="journal article" date="2010" name="J. Bacteriol.">
        <title>Genome sequence of the oligotrophic marine Gammaproteobacterium HTCC2143, isolated from the Oregon Coast.</title>
        <authorList>
            <person name="Oh H.M."/>
            <person name="Kang I."/>
            <person name="Ferriera S."/>
            <person name="Giovannoni S.J."/>
            <person name="Cho J.C."/>
        </authorList>
    </citation>
    <scope>NUCLEOTIDE SEQUENCE [LARGE SCALE GENOMIC DNA]</scope>
    <source>
        <strain evidence="15 16">HTCC2143</strain>
    </source>
</reference>
<dbReference type="Gene3D" id="3.90.980.10">
    <property type="entry name" value="DNA primase, catalytic core, N-terminal domain"/>
    <property type="match status" value="1"/>
</dbReference>
<evidence type="ECO:0000256" key="7">
    <source>
        <dbReference type="ARBA" id="ARBA00022771"/>
    </source>
</evidence>
<evidence type="ECO:0000313" key="15">
    <source>
        <dbReference type="EMBL" id="EAW32300.1"/>
    </source>
</evidence>
<dbReference type="SUPFAM" id="SSF56731">
    <property type="entry name" value="DNA primase core"/>
    <property type="match status" value="1"/>
</dbReference>
<evidence type="ECO:0000256" key="2">
    <source>
        <dbReference type="ARBA" id="ARBA00022515"/>
    </source>
</evidence>
<dbReference type="PANTHER" id="PTHR30313">
    <property type="entry name" value="DNA PRIMASE"/>
    <property type="match status" value="1"/>
</dbReference>
<dbReference type="Gene3D" id="1.10.860.10">
    <property type="entry name" value="DNAb Helicase, Chain A"/>
    <property type="match status" value="1"/>
</dbReference>
<dbReference type="Pfam" id="PF10410">
    <property type="entry name" value="DnaB_bind"/>
    <property type="match status" value="1"/>
</dbReference>
<dbReference type="CDD" id="cd03364">
    <property type="entry name" value="TOPRIM_DnaG_primases"/>
    <property type="match status" value="1"/>
</dbReference>
<keyword evidence="4 12" id="KW-0548">Nucleotidyltransferase</keyword>
<dbReference type="GO" id="GO:0003899">
    <property type="term" value="F:DNA-directed RNA polymerase activity"/>
    <property type="evidence" value="ECO:0007669"/>
    <property type="project" value="UniProtKB-UniRule"/>
</dbReference>
<dbReference type="SMART" id="SM00400">
    <property type="entry name" value="ZnF_CHCC"/>
    <property type="match status" value="1"/>
</dbReference>
<name>A0Y846_9GAMM</name>
<dbReference type="InterPro" id="IPR013264">
    <property type="entry name" value="DNAG_N"/>
</dbReference>
<comment type="cofactor">
    <cofactor evidence="12">
        <name>Zn(2+)</name>
        <dbReference type="ChEBI" id="CHEBI:29105"/>
    </cofactor>
    <text evidence="12">Binds 1 zinc ion per monomer.</text>
</comment>
<evidence type="ECO:0000256" key="13">
    <source>
        <dbReference type="SAM" id="MobiDB-lite"/>
    </source>
</evidence>
<dbReference type="GO" id="GO:0006269">
    <property type="term" value="P:DNA replication, synthesis of primer"/>
    <property type="evidence" value="ECO:0007669"/>
    <property type="project" value="UniProtKB-UniRule"/>
</dbReference>
<dbReference type="GO" id="GO:0008270">
    <property type="term" value="F:zinc ion binding"/>
    <property type="evidence" value="ECO:0007669"/>
    <property type="project" value="UniProtKB-UniRule"/>
</dbReference>
<dbReference type="Pfam" id="PF01807">
    <property type="entry name" value="Zn_ribbon_DnaG"/>
    <property type="match status" value="1"/>
</dbReference>
<organism evidence="15 16">
    <name type="scientific">marine gamma proteobacterium HTCC2143</name>
    <dbReference type="NCBI Taxonomy" id="247633"/>
    <lineage>
        <taxon>Bacteria</taxon>
        <taxon>Pseudomonadati</taxon>
        <taxon>Pseudomonadota</taxon>
        <taxon>Gammaproteobacteria</taxon>
        <taxon>Cellvibrionales</taxon>
        <taxon>Spongiibacteraceae</taxon>
        <taxon>BD1-7 clade</taxon>
    </lineage>
</organism>
<dbReference type="AlphaFoldDB" id="A0Y846"/>
<keyword evidence="3 12" id="KW-0808">Transferase</keyword>
<dbReference type="eggNOG" id="COG0358">
    <property type="taxonomic scope" value="Bacteria"/>
</dbReference>
<dbReference type="InterPro" id="IPR030846">
    <property type="entry name" value="DnaG_bac"/>
</dbReference>
<comment type="domain">
    <text evidence="12">Contains an N-terminal zinc-binding domain, a central core domain that contains the primase activity, and a C-terminal DnaB-binding domain.</text>
</comment>
<dbReference type="HAMAP" id="MF_00974">
    <property type="entry name" value="DNA_primase_DnaG"/>
    <property type="match status" value="1"/>
</dbReference>
<evidence type="ECO:0000259" key="14">
    <source>
        <dbReference type="PROSITE" id="PS50880"/>
    </source>
</evidence>
<dbReference type="GO" id="GO:0005737">
    <property type="term" value="C:cytoplasm"/>
    <property type="evidence" value="ECO:0007669"/>
    <property type="project" value="TreeGrafter"/>
</dbReference>
<feature type="domain" description="Toprim" evidence="14">
    <location>
        <begin position="259"/>
        <end position="341"/>
    </location>
</feature>
<dbReference type="GO" id="GO:1990077">
    <property type="term" value="C:primosome complex"/>
    <property type="evidence" value="ECO:0007669"/>
    <property type="project" value="UniProtKB-KW"/>
</dbReference>
<comment type="function">
    <text evidence="12">RNA polymerase that catalyzes the synthesis of short RNA molecules used as primers for DNA polymerase during DNA replication.</text>
</comment>
<comment type="subunit">
    <text evidence="12">Monomer. Interacts with DnaB.</text>
</comment>
<dbReference type="Pfam" id="PF13155">
    <property type="entry name" value="Toprim_2"/>
    <property type="match status" value="1"/>
</dbReference>
<evidence type="ECO:0000256" key="5">
    <source>
        <dbReference type="ARBA" id="ARBA00022705"/>
    </source>
</evidence>
<sequence length="611" mass="68876">MSGRIPQSFIDDLLDRLDIVEVIDRRVGLKKSGRNFTACCPFHEEKTPSFSVNQEKQFYYCFGCGAGGNAIGFIMDYERMDFPRAIEVLADTAGLEVPREASAFQEQPQQKKNIYTILEKAAVYYQQQLKEHPQKQRAVDYLKARGLSGEIARDFDMGYAPPGWDNLLNHLGQSDEDRQLLIDGGMLIEKEEENKLYDRFRDRIIFPIRDNRGRVIAFGGRVLGDDKPKYLNSPETPVFHKSKELYGLYQSRKANRQLQRLLVVEGYMDVVALAQHGINWSAATLGTATSTDHLNRVFRQCPEVIFCFDGDEAGRKAAVRALDSALPAMEDGRRARFLFLPQGEDPDSMVRAIGASNFIRLVEKAEPLEEYLFNAQADGLDLGSLDGRARMSTLAAPLIDKLPGGVFKELMMSSLADRTGLSLEKLSEILQRHKRNKQATEPQPASPQLPDRAPLNTPASPKRRDKGLVKSETMRDPILYAIALLLHDPKAASHVTIPATLLQSDDGNAPLLIAMLELLHKRPDSTSAMLIGHWYGESWGETLQQLLHAEQFIPSTDIELELIDTLQHLDRRHQHQDLGHQLDKILSKDYASLSDEEKLQLKQLLQQKHGL</sequence>
<evidence type="ECO:0000256" key="3">
    <source>
        <dbReference type="ARBA" id="ARBA00022679"/>
    </source>
</evidence>
<dbReference type="Pfam" id="PF08278">
    <property type="entry name" value="DnaG_DnaB_bind"/>
    <property type="match status" value="1"/>
</dbReference>
<keyword evidence="1 12" id="KW-0240">DNA-directed RNA polymerase</keyword>
<dbReference type="Pfam" id="PF08275">
    <property type="entry name" value="DNAG_N"/>
    <property type="match status" value="1"/>
</dbReference>
<keyword evidence="7 12" id="KW-0863">Zinc-finger</keyword>
<dbReference type="EC" id="2.7.7.101" evidence="12"/>
<evidence type="ECO:0000256" key="1">
    <source>
        <dbReference type="ARBA" id="ARBA00022478"/>
    </source>
</evidence>
<dbReference type="Proteomes" id="UP000004931">
    <property type="component" value="Unassembled WGS sequence"/>
</dbReference>
<feature type="zinc finger region" description="CHC2-type" evidence="12">
    <location>
        <begin position="40"/>
        <end position="64"/>
    </location>
</feature>
<dbReference type="InterPro" id="IPR036977">
    <property type="entry name" value="DNA_primase_Znf_CHC2"/>
</dbReference>
<dbReference type="InterPro" id="IPR002694">
    <property type="entry name" value="Znf_CHC2"/>
</dbReference>
<keyword evidence="5 12" id="KW-0235">DNA replication</keyword>
<dbReference type="FunFam" id="3.40.1360.10:FF:000002">
    <property type="entry name" value="DNA primase"/>
    <property type="match status" value="1"/>
</dbReference>
<evidence type="ECO:0000256" key="10">
    <source>
        <dbReference type="ARBA" id="ARBA00023125"/>
    </source>
</evidence>
<dbReference type="InterPro" id="IPR037068">
    <property type="entry name" value="DNA_primase_core_N_sf"/>
</dbReference>
<feature type="region of interest" description="Disordered" evidence="13">
    <location>
        <begin position="433"/>
        <end position="468"/>
    </location>
</feature>
<proteinExistence type="inferred from homology"/>
<dbReference type="InterPro" id="IPR016136">
    <property type="entry name" value="DNA_helicase_N/primase_C"/>
</dbReference>
<dbReference type="SUPFAM" id="SSF117023">
    <property type="entry name" value="DNA primase DnaG, C-terminal domain"/>
    <property type="match status" value="1"/>
</dbReference>
<comment type="catalytic activity">
    <reaction evidence="12">
        <text>ssDNA + n NTP = ssDNA/pppN(pN)n-1 hybrid + (n-1) diphosphate.</text>
        <dbReference type="EC" id="2.7.7.101"/>
    </reaction>
</comment>
<evidence type="ECO:0000256" key="4">
    <source>
        <dbReference type="ARBA" id="ARBA00022695"/>
    </source>
</evidence>
<protein>
    <recommendedName>
        <fullName evidence="12">DNA primase</fullName>
        <ecNumber evidence="12">2.7.7.101</ecNumber>
    </recommendedName>
</protein>
<comment type="caution">
    <text evidence="15">The sequence shown here is derived from an EMBL/GenBank/DDBJ whole genome shotgun (WGS) entry which is preliminary data.</text>
</comment>
<evidence type="ECO:0000256" key="8">
    <source>
        <dbReference type="ARBA" id="ARBA00022833"/>
    </source>
</evidence>
<evidence type="ECO:0000256" key="9">
    <source>
        <dbReference type="ARBA" id="ARBA00022842"/>
    </source>
</evidence>
<dbReference type="GO" id="GO:0000428">
    <property type="term" value="C:DNA-directed RNA polymerase complex"/>
    <property type="evidence" value="ECO:0007669"/>
    <property type="project" value="UniProtKB-KW"/>
</dbReference>
<dbReference type="STRING" id="247633.GP2143_13631"/>
<dbReference type="OrthoDB" id="9803773at2"/>
<dbReference type="SMART" id="SM00493">
    <property type="entry name" value="TOPRIM"/>
    <property type="match status" value="1"/>
</dbReference>
<dbReference type="SMART" id="SM00766">
    <property type="entry name" value="DnaG_DnaB_bind"/>
    <property type="match status" value="1"/>
</dbReference>
<dbReference type="Gene3D" id="1.20.50.20">
    <property type="entry name" value="DnaG, RNA polymerase domain, helical bundle"/>
    <property type="match status" value="1"/>
</dbReference>
<dbReference type="Gene3D" id="3.90.580.10">
    <property type="entry name" value="Zinc finger, CHC2-type domain"/>
    <property type="match status" value="1"/>
</dbReference>
<dbReference type="SUPFAM" id="SSF57783">
    <property type="entry name" value="Zinc beta-ribbon"/>
    <property type="match status" value="1"/>
</dbReference>
<dbReference type="Gene3D" id="3.40.1360.10">
    <property type="match status" value="1"/>
</dbReference>
<evidence type="ECO:0000256" key="12">
    <source>
        <dbReference type="HAMAP-Rule" id="MF_00974"/>
    </source>
</evidence>
<keyword evidence="2 12" id="KW-0639">Primosome</keyword>
<dbReference type="FunFam" id="3.90.980.10:FF:000001">
    <property type="entry name" value="DNA primase"/>
    <property type="match status" value="1"/>
</dbReference>
<dbReference type="InterPro" id="IPR050219">
    <property type="entry name" value="DnaG_primase"/>
</dbReference>
<dbReference type="InterPro" id="IPR006171">
    <property type="entry name" value="TOPRIM_dom"/>
</dbReference>